<dbReference type="EMBL" id="JABCRI010000013">
    <property type="protein sequence ID" value="KAF8395940.1"/>
    <property type="molecule type" value="Genomic_DNA"/>
</dbReference>
<organism evidence="2 3">
    <name type="scientific">Tetracentron sinense</name>
    <name type="common">Spur-leaf</name>
    <dbReference type="NCBI Taxonomy" id="13715"/>
    <lineage>
        <taxon>Eukaryota</taxon>
        <taxon>Viridiplantae</taxon>
        <taxon>Streptophyta</taxon>
        <taxon>Embryophyta</taxon>
        <taxon>Tracheophyta</taxon>
        <taxon>Spermatophyta</taxon>
        <taxon>Magnoliopsida</taxon>
        <taxon>Trochodendrales</taxon>
        <taxon>Trochodendraceae</taxon>
        <taxon>Tetracentron</taxon>
    </lineage>
</organism>
<dbReference type="Proteomes" id="UP000655225">
    <property type="component" value="Unassembled WGS sequence"/>
</dbReference>
<gene>
    <name evidence="2" type="ORF">HHK36_019896</name>
</gene>
<evidence type="ECO:0000313" key="3">
    <source>
        <dbReference type="Proteomes" id="UP000655225"/>
    </source>
</evidence>
<protein>
    <submittedName>
        <fullName evidence="2">Uncharacterized protein</fullName>
    </submittedName>
</protein>
<reference evidence="2 3" key="1">
    <citation type="submission" date="2020-04" db="EMBL/GenBank/DDBJ databases">
        <title>Plant Genome Project.</title>
        <authorList>
            <person name="Zhang R.-G."/>
        </authorList>
    </citation>
    <scope>NUCLEOTIDE SEQUENCE [LARGE SCALE GENOMIC DNA]</scope>
    <source>
        <strain evidence="2">YNK0</strain>
        <tissue evidence="2">Leaf</tissue>
    </source>
</reference>
<feature type="region of interest" description="Disordered" evidence="1">
    <location>
        <begin position="32"/>
        <end position="88"/>
    </location>
</feature>
<evidence type="ECO:0000313" key="2">
    <source>
        <dbReference type="EMBL" id="KAF8395940.1"/>
    </source>
</evidence>
<name>A0A834YYD3_TETSI</name>
<feature type="compositionally biased region" description="Basic and acidic residues" evidence="1">
    <location>
        <begin position="63"/>
        <end position="88"/>
    </location>
</feature>
<proteinExistence type="predicted"/>
<accession>A0A834YYD3</accession>
<evidence type="ECO:0000256" key="1">
    <source>
        <dbReference type="SAM" id="MobiDB-lite"/>
    </source>
</evidence>
<comment type="caution">
    <text evidence="2">The sequence shown here is derived from an EMBL/GenBank/DDBJ whole genome shotgun (WGS) entry which is preliminary data.</text>
</comment>
<keyword evidence="3" id="KW-1185">Reference proteome</keyword>
<sequence length="88" mass="9708">MALVGIFMRKTLILRPILKPYQQKTFKIFAAAQSNNPTAINGPDPPPKSHGKDPPQNNNNPPKNKDTGAKLTELKEDKVNSAKEEGEE</sequence>
<dbReference type="AlphaFoldDB" id="A0A834YYD3"/>